<reference evidence="8" key="1">
    <citation type="submission" date="2017-07" db="EMBL/GenBank/DDBJ databases">
        <title>Draft genome sequence of Effusibacillus lacus strain skLN1.</title>
        <authorList>
            <person name="Watanabe M."/>
            <person name="Kojima H."/>
            <person name="Fukui M."/>
        </authorList>
    </citation>
    <scope>NUCLEOTIDE SEQUENCE [LARGE SCALE GENOMIC DNA]</scope>
    <source>
        <strain evidence="8">skLN1</strain>
    </source>
</reference>
<feature type="coiled-coil region" evidence="4">
    <location>
        <begin position="187"/>
        <end position="253"/>
    </location>
</feature>
<evidence type="ECO:0000313" key="8">
    <source>
        <dbReference type="Proteomes" id="UP000217785"/>
    </source>
</evidence>
<dbReference type="PANTHER" id="PTHR32114:SF2">
    <property type="entry name" value="ABC TRANSPORTER ABCH.3"/>
    <property type="match status" value="1"/>
</dbReference>
<dbReference type="GO" id="GO:0016887">
    <property type="term" value="F:ATP hydrolysis activity"/>
    <property type="evidence" value="ECO:0007669"/>
    <property type="project" value="InterPro"/>
</dbReference>
<comment type="similarity">
    <text evidence="1">Belongs to the SMC family. SbcC subfamily.</text>
</comment>
<dbReference type="OrthoDB" id="9795626at2"/>
<proteinExistence type="inferred from homology"/>
<sequence length="1204" mass="136786">MKPVLLSIEGLHSFREKQTIRFDELTDAGVFGIFGPTGSGKSTILDALTLALYGTVGRAKNRTQGILNHSANSLEVSFQFQIGTGAHRRTFRVDRRYVRNTDISVKNKYSRLYELDANDEPLAVLADKDGEVSQRIQEILGLKPEDFTKAVVLPQGEFDQFLHLDGKNRRDMLQRLFALERYGVNLTKRLNERHLTTEQKLKEVTAEQTGMGDCSREAVKQAEQLHTAAIRKEEEAKNQLAAVQTKHDAAKQVLEWQRLLQETNRKLEQHALAGPDIEGLKDRLEMSRRADKVLPFVQRVEQLQSEEQTRLHEKNALQSTIETLRLETGSAFERYNQSKQLRETRQPELIKLQTQLDAAAALETEIETLNHKMQELEQQHADKTGEHADLQSTVQALTDRQQTLAEELLQQQAVMEQNDVTPEYRAAVQEALSKQEAYNLAFKDFSEAEKEWQRRNGEWKDAIARLETETANLQSKETEVTVSQEKLARMQEHPPAAQESLSEQEIRLLECKTKAEQLSRLEAESQRDSEKMSGLERDIQNLAAVRQAKADDLQQAQAQLDSLRHQYQQSVMQNKRVMAHALAADLREGEPCPVCGSHDHPHPVSTTELAERDSAEMEQLQRAIQAAEEQIQNLKAEVTAIDLNHSFILSQINDLNQATTARLEEIRGLRGELNLRLQKDRLNISGQQYLAEIEEWQNELASKRSEWASWNEQVRLTEAAIQRLKEEQANLKSNVAVGGHKVATAEKEADAARQALSMKEKDLDKAKEALQKALAAIGVDRAEDAAIELQTKDVLVRNAQLRRKELQTDLDRLGKTIAETQTTINRLNVELAGMTTQLAESREALFQKQQAWHRITNGVPAKELQQQVLDELAQLQETEKKTEQNYKEKSDRLQEAERLLTHAIARYDELISQMTVAEKELQARLLEENFTTAGEAKDAKLSPQETDEYEKRVQEHIEQGKTLSDEKGKLERNLAGQTLTEEEWLHIQQELADAEQDKQNATLALGAASLQLQELLAKHVRWNELEEQRAALAKQFGYLGRLKEILKGDRFVEFLAQEQLEIVARQASDRLKKLTRNRYALEVAEDGGFLMRDDSNGGVKRPVTSLSGGETFLTSLALALSLSSQIQLRGKYPLEFFFLDEGFGTLDPELLEVVMSTLEQLQLENMTIGIISHVSELQQRLHRRLVVEPAQPAGRGTRVRVERM</sequence>
<feature type="region of interest" description="Disordered" evidence="5">
    <location>
        <begin position="484"/>
        <end position="503"/>
    </location>
</feature>
<dbReference type="Pfam" id="PF13476">
    <property type="entry name" value="AAA_23"/>
    <property type="match status" value="1"/>
</dbReference>
<name>A0A292YPD9_9BACL</name>
<dbReference type="Proteomes" id="UP000217785">
    <property type="component" value="Unassembled WGS sequence"/>
</dbReference>
<dbReference type="SUPFAM" id="SSF52540">
    <property type="entry name" value="P-loop containing nucleoside triphosphate hydrolases"/>
    <property type="match status" value="1"/>
</dbReference>
<feature type="coiled-coil region" evidence="4">
    <location>
        <begin position="352"/>
        <end position="407"/>
    </location>
</feature>
<comment type="subunit">
    <text evidence="2">Heterodimer of SbcC and SbcD.</text>
</comment>
<evidence type="ECO:0000256" key="1">
    <source>
        <dbReference type="ARBA" id="ARBA00006930"/>
    </source>
</evidence>
<evidence type="ECO:0000313" key="7">
    <source>
        <dbReference type="EMBL" id="GAX91036.1"/>
    </source>
</evidence>
<dbReference type="InterPro" id="IPR027417">
    <property type="entry name" value="P-loop_NTPase"/>
</dbReference>
<evidence type="ECO:0000256" key="3">
    <source>
        <dbReference type="ARBA" id="ARBA00013368"/>
    </source>
</evidence>
<protein>
    <recommendedName>
        <fullName evidence="3">Nuclease SbcCD subunit C</fullName>
    </recommendedName>
</protein>
<gene>
    <name evidence="7" type="ORF">EFBL_2696</name>
</gene>
<evidence type="ECO:0000256" key="4">
    <source>
        <dbReference type="SAM" id="Coils"/>
    </source>
</evidence>
<dbReference type="EMBL" id="BDUF01000076">
    <property type="protein sequence ID" value="GAX91036.1"/>
    <property type="molecule type" value="Genomic_DNA"/>
</dbReference>
<dbReference type="Gene3D" id="3.40.50.300">
    <property type="entry name" value="P-loop containing nucleotide triphosphate hydrolases"/>
    <property type="match status" value="2"/>
</dbReference>
<dbReference type="GO" id="GO:0006302">
    <property type="term" value="P:double-strand break repair"/>
    <property type="evidence" value="ECO:0007669"/>
    <property type="project" value="InterPro"/>
</dbReference>
<evidence type="ECO:0000259" key="6">
    <source>
        <dbReference type="Pfam" id="PF13476"/>
    </source>
</evidence>
<dbReference type="AlphaFoldDB" id="A0A292YPD9"/>
<dbReference type="Pfam" id="PF13558">
    <property type="entry name" value="SbcC_Walker_B"/>
    <property type="match status" value="1"/>
</dbReference>
<dbReference type="RefSeq" id="WP_096182763.1">
    <property type="nucleotide sequence ID" value="NZ_BDUF01000076.1"/>
</dbReference>
<feature type="coiled-coil region" evidence="4">
    <location>
        <begin position="610"/>
        <end position="644"/>
    </location>
</feature>
<organism evidence="7 8">
    <name type="scientific">Effusibacillus lacus</name>
    <dbReference type="NCBI Taxonomy" id="1348429"/>
    <lineage>
        <taxon>Bacteria</taxon>
        <taxon>Bacillati</taxon>
        <taxon>Bacillota</taxon>
        <taxon>Bacilli</taxon>
        <taxon>Bacillales</taxon>
        <taxon>Alicyclobacillaceae</taxon>
        <taxon>Effusibacillus</taxon>
    </lineage>
</organism>
<feature type="coiled-coil region" evidence="4">
    <location>
        <begin position="679"/>
        <end position="913"/>
    </location>
</feature>
<accession>A0A292YPD9</accession>
<feature type="coiled-coil region" evidence="4">
    <location>
        <begin position="449"/>
        <end position="476"/>
    </location>
</feature>
<evidence type="ECO:0000256" key="2">
    <source>
        <dbReference type="ARBA" id="ARBA00011322"/>
    </source>
</evidence>
<feature type="domain" description="Rad50/SbcC-type AAA" evidence="6">
    <location>
        <begin position="6"/>
        <end position="207"/>
    </location>
</feature>
<keyword evidence="4" id="KW-0175">Coiled coil</keyword>
<evidence type="ECO:0000256" key="5">
    <source>
        <dbReference type="SAM" id="MobiDB-lite"/>
    </source>
</evidence>
<dbReference type="InterPro" id="IPR038729">
    <property type="entry name" value="Rad50/SbcC_AAA"/>
</dbReference>
<dbReference type="PANTHER" id="PTHR32114">
    <property type="entry name" value="ABC TRANSPORTER ABCH.3"/>
    <property type="match status" value="1"/>
</dbReference>
<feature type="coiled-coil region" evidence="4">
    <location>
        <begin position="518"/>
        <end position="573"/>
    </location>
</feature>
<comment type="caution">
    <text evidence="7">The sequence shown here is derived from an EMBL/GenBank/DDBJ whole genome shotgun (WGS) entry which is preliminary data.</text>
</comment>
<keyword evidence="8" id="KW-1185">Reference proteome</keyword>